<evidence type="ECO:0000313" key="2">
    <source>
        <dbReference type="EMBL" id="MBB2146630.1"/>
    </source>
</evidence>
<feature type="domain" description="Lipid/polyisoprenoid-binding YceI-like" evidence="1">
    <location>
        <begin position="59"/>
        <end position="180"/>
    </location>
</feature>
<dbReference type="Proteomes" id="UP000601055">
    <property type="component" value="Unassembled WGS sequence"/>
</dbReference>
<gene>
    <name evidence="2" type="ORF">GM921_14095</name>
</gene>
<name>A0A923E1P9_9SPHI</name>
<proteinExistence type="predicted"/>
<evidence type="ECO:0000313" key="3">
    <source>
        <dbReference type="Proteomes" id="UP000601055"/>
    </source>
</evidence>
<dbReference type="SUPFAM" id="SSF101874">
    <property type="entry name" value="YceI-like"/>
    <property type="match status" value="1"/>
</dbReference>
<sequence length="187" mass="20470">MISIKNSSLVLLLLLYFAFVISASAQTYVGKNIKVSIFSSTPVEDIKAASAAGTAVLVAQTQELAIQVPIKSLEFDKKMMQEHFNENYMESDKYPLAKFKGTIEPKIDWKKDGEYTVLAKGILTVHGVDKPRTIAGKITIKNGVPTLNSTFDVACVAHQIKIPSLVFTKIAEVIKVTIQGTLTPLNK</sequence>
<dbReference type="EMBL" id="WNXD01000002">
    <property type="protein sequence ID" value="MBB2146630.1"/>
    <property type="molecule type" value="Genomic_DNA"/>
</dbReference>
<dbReference type="Gene3D" id="2.40.128.110">
    <property type="entry name" value="Lipid/polyisoprenoid-binding, YceI-like"/>
    <property type="match status" value="1"/>
</dbReference>
<dbReference type="AlphaFoldDB" id="A0A923E1P9"/>
<evidence type="ECO:0000259" key="1">
    <source>
        <dbReference type="Pfam" id="PF04264"/>
    </source>
</evidence>
<reference evidence="2" key="1">
    <citation type="submission" date="2019-11" db="EMBL/GenBank/DDBJ databases">
        <title>Description of Pedobacter sp. LMG 31464T.</title>
        <authorList>
            <person name="Carlier A."/>
            <person name="Qi S."/>
            <person name="Vandamme P."/>
        </authorList>
    </citation>
    <scope>NUCLEOTIDE SEQUENCE</scope>
    <source>
        <strain evidence="2">LMG 31464</strain>
    </source>
</reference>
<keyword evidence="3" id="KW-1185">Reference proteome</keyword>
<dbReference type="RefSeq" id="WP_182923274.1">
    <property type="nucleotide sequence ID" value="NZ_WNXD01000002.1"/>
</dbReference>
<accession>A0A923E1P9</accession>
<dbReference type="InterPro" id="IPR007372">
    <property type="entry name" value="Lipid/polyisoprenoid-bd_YceI"/>
</dbReference>
<dbReference type="Pfam" id="PF04264">
    <property type="entry name" value="YceI"/>
    <property type="match status" value="1"/>
</dbReference>
<dbReference type="InterPro" id="IPR036761">
    <property type="entry name" value="TTHA0802/YceI-like_sf"/>
</dbReference>
<protein>
    <submittedName>
        <fullName evidence="2">YceI family protein</fullName>
    </submittedName>
</protein>
<comment type="caution">
    <text evidence="2">The sequence shown here is derived from an EMBL/GenBank/DDBJ whole genome shotgun (WGS) entry which is preliminary data.</text>
</comment>
<organism evidence="2 3">
    <name type="scientific">Pedobacter planticolens</name>
    <dbReference type="NCBI Taxonomy" id="2679964"/>
    <lineage>
        <taxon>Bacteria</taxon>
        <taxon>Pseudomonadati</taxon>
        <taxon>Bacteroidota</taxon>
        <taxon>Sphingobacteriia</taxon>
        <taxon>Sphingobacteriales</taxon>
        <taxon>Sphingobacteriaceae</taxon>
        <taxon>Pedobacter</taxon>
    </lineage>
</organism>